<dbReference type="AlphaFoldDB" id="A0A9N8EDI1"/>
<accession>A0A9N8EDI1</accession>
<proteinExistence type="predicted"/>
<dbReference type="EMBL" id="CAICTM010000990">
    <property type="protein sequence ID" value="CAB9519137.1"/>
    <property type="molecule type" value="Genomic_DNA"/>
</dbReference>
<gene>
    <name evidence="1" type="ORF">SEMRO_992_G228760.1</name>
</gene>
<evidence type="ECO:0000313" key="2">
    <source>
        <dbReference type="Proteomes" id="UP001153069"/>
    </source>
</evidence>
<sequence length="215" mass="23548">MSSPPKSLSSPAAAAANAKKDCEIRSRLLNRLGIHNAPPQAAAAATQPMTAAQHRRLRILRGMGVGYTMQISPPDGSATRTPLRGAVPTTEKLNDVAATAPPPPPPPPAVAVTDNNNKKTTRIGFAEDVSVVPIPTRYEYSDRIKSRIWSNRHELQENAERNTVEFAAEGWNWRNVTEDEGMYICSLSGELVHPVHCQHLVTEEPRLERGEPVHE</sequence>
<dbReference type="OrthoDB" id="37029at2759"/>
<comment type="caution">
    <text evidence="1">The sequence shown here is derived from an EMBL/GenBank/DDBJ whole genome shotgun (WGS) entry which is preliminary data.</text>
</comment>
<reference evidence="1" key="1">
    <citation type="submission" date="2020-06" db="EMBL/GenBank/DDBJ databases">
        <authorList>
            <consortium name="Plant Systems Biology data submission"/>
        </authorList>
    </citation>
    <scope>NUCLEOTIDE SEQUENCE</scope>
    <source>
        <strain evidence="1">D6</strain>
    </source>
</reference>
<name>A0A9N8EDI1_9STRA</name>
<keyword evidence="2" id="KW-1185">Reference proteome</keyword>
<dbReference type="Proteomes" id="UP001153069">
    <property type="component" value="Unassembled WGS sequence"/>
</dbReference>
<protein>
    <submittedName>
        <fullName evidence="1">Uncharacterized protein</fullName>
    </submittedName>
</protein>
<organism evidence="1 2">
    <name type="scientific">Seminavis robusta</name>
    <dbReference type="NCBI Taxonomy" id="568900"/>
    <lineage>
        <taxon>Eukaryota</taxon>
        <taxon>Sar</taxon>
        <taxon>Stramenopiles</taxon>
        <taxon>Ochrophyta</taxon>
        <taxon>Bacillariophyta</taxon>
        <taxon>Bacillariophyceae</taxon>
        <taxon>Bacillariophycidae</taxon>
        <taxon>Naviculales</taxon>
        <taxon>Naviculaceae</taxon>
        <taxon>Seminavis</taxon>
    </lineage>
</organism>
<evidence type="ECO:0000313" key="1">
    <source>
        <dbReference type="EMBL" id="CAB9519137.1"/>
    </source>
</evidence>